<comment type="caution">
    <text evidence="7">The sequence shown here is derived from an EMBL/GenBank/DDBJ whole genome shotgun (WGS) entry which is preliminary data.</text>
</comment>
<name>A0A8H3I731_9LECA</name>
<proteinExistence type="predicted"/>
<comment type="cofactor">
    <cofactor evidence="1">
        <name>Zn(2+)</name>
        <dbReference type="ChEBI" id="CHEBI:29105"/>
    </cofactor>
</comment>
<keyword evidence="2" id="KW-0645">Protease</keyword>
<dbReference type="InterPro" id="IPR012962">
    <property type="entry name" value="Pept_M54_archaemetzincn"/>
</dbReference>
<gene>
    <name evidence="7" type="ORF">GOMPHAMPRED_005083</name>
</gene>
<keyword evidence="3" id="KW-0479">Metal-binding</keyword>
<protein>
    <recommendedName>
        <fullName evidence="9">Archaemetzincin-2</fullName>
    </recommendedName>
</protein>
<evidence type="ECO:0000313" key="8">
    <source>
        <dbReference type="Proteomes" id="UP000664169"/>
    </source>
</evidence>
<dbReference type="PANTHER" id="PTHR15910:SF1">
    <property type="entry name" value="ARCHAEMETZINCIN-2"/>
    <property type="match status" value="1"/>
</dbReference>
<evidence type="ECO:0000256" key="4">
    <source>
        <dbReference type="ARBA" id="ARBA00022801"/>
    </source>
</evidence>
<keyword evidence="8" id="KW-1185">Reference proteome</keyword>
<sequence>MSCKHTTPYFDSSRYASVVGFRPRTLKQIANAAGLSVTDATALPGPITYPQPLVLPGDDLAWDPQWPSQTLAETKKCLNLLERKSGGRHVVYVVGPPRIGNTAPKDMKNWTSLRLPKSKRTNLLQTPAPRTEDVMDYISAFYHGLPVKLLPQKLQFAAWETASNRSSKKTRKLPEFPSAIGLQTSEEVIRIRCREVGAGPYAAQLNLSDLLDAAIAILPQDAYALLMLVEQDIYEDEEDDFCCGRAYGGSRIACVSMARYHPAADNQQNVDLEHAWPVSHCTEYIERILLEADPEPAKKKVKATAQPNKITKNGPSKNILGAMYTAMDAYPKDLESMTLEAYAGLWLGRFCRTASHELGHCFGMDHCIYYACVMQGTASVAEDMRQPPYMCPVDLTKLLYTTGATVEEHHQALLRYCSRFKDQHGALFWTPFAAWLTRRLAHSRVEIL</sequence>
<evidence type="ECO:0000256" key="6">
    <source>
        <dbReference type="ARBA" id="ARBA00023049"/>
    </source>
</evidence>
<dbReference type="EMBL" id="CAJPDQ010000003">
    <property type="protein sequence ID" value="CAF9907343.1"/>
    <property type="molecule type" value="Genomic_DNA"/>
</dbReference>
<evidence type="ECO:0000256" key="5">
    <source>
        <dbReference type="ARBA" id="ARBA00022833"/>
    </source>
</evidence>
<dbReference type="SUPFAM" id="SSF55486">
    <property type="entry name" value="Metalloproteases ('zincins'), catalytic domain"/>
    <property type="match status" value="1"/>
</dbReference>
<dbReference type="GO" id="GO:0006508">
    <property type="term" value="P:proteolysis"/>
    <property type="evidence" value="ECO:0007669"/>
    <property type="project" value="UniProtKB-KW"/>
</dbReference>
<dbReference type="Proteomes" id="UP000664169">
    <property type="component" value="Unassembled WGS sequence"/>
</dbReference>
<reference evidence="7" key="1">
    <citation type="submission" date="2021-03" db="EMBL/GenBank/DDBJ databases">
        <authorList>
            <person name="Tagirdzhanova G."/>
        </authorList>
    </citation>
    <scope>NUCLEOTIDE SEQUENCE</scope>
</reference>
<evidence type="ECO:0000256" key="3">
    <source>
        <dbReference type="ARBA" id="ARBA00022723"/>
    </source>
</evidence>
<dbReference type="Pfam" id="PF07998">
    <property type="entry name" value="Peptidase_M54"/>
    <property type="match status" value="1"/>
</dbReference>
<dbReference type="OrthoDB" id="2365600at2759"/>
<accession>A0A8H3I731</accession>
<dbReference type="GO" id="GO:0046872">
    <property type="term" value="F:metal ion binding"/>
    <property type="evidence" value="ECO:0007669"/>
    <property type="project" value="UniProtKB-KW"/>
</dbReference>
<keyword evidence="6" id="KW-0482">Metalloprotease</keyword>
<dbReference type="AlphaFoldDB" id="A0A8H3I731"/>
<keyword evidence="5" id="KW-0862">Zinc</keyword>
<organism evidence="7 8">
    <name type="scientific">Gomphillus americanus</name>
    <dbReference type="NCBI Taxonomy" id="1940652"/>
    <lineage>
        <taxon>Eukaryota</taxon>
        <taxon>Fungi</taxon>
        <taxon>Dikarya</taxon>
        <taxon>Ascomycota</taxon>
        <taxon>Pezizomycotina</taxon>
        <taxon>Lecanoromycetes</taxon>
        <taxon>OSLEUM clade</taxon>
        <taxon>Ostropomycetidae</taxon>
        <taxon>Ostropales</taxon>
        <taxon>Graphidaceae</taxon>
        <taxon>Gomphilloideae</taxon>
        <taxon>Gomphillus</taxon>
    </lineage>
</organism>
<evidence type="ECO:0000256" key="1">
    <source>
        <dbReference type="ARBA" id="ARBA00001947"/>
    </source>
</evidence>
<dbReference type="InterPro" id="IPR024079">
    <property type="entry name" value="MetalloPept_cat_dom_sf"/>
</dbReference>
<evidence type="ECO:0000313" key="7">
    <source>
        <dbReference type="EMBL" id="CAF9907343.1"/>
    </source>
</evidence>
<evidence type="ECO:0008006" key="9">
    <source>
        <dbReference type="Google" id="ProtNLM"/>
    </source>
</evidence>
<dbReference type="GO" id="GO:0008237">
    <property type="term" value="F:metallopeptidase activity"/>
    <property type="evidence" value="ECO:0007669"/>
    <property type="project" value="UniProtKB-KW"/>
</dbReference>
<dbReference type="CDD" id="cd11375">
    <property type="entry name" value="Peptidase_M54"/>
    <property type="match status" value="1"/>
</dbReference>
<dbReference type="Gene3D" id="3.40.390.10">
    <property type="entry name" value="Collagenase (Catalytic Domain)"/>
    <property type="match status" value="1"/>
</dbReference>
<evidence type="ECO:0000256" key="2">
    <source>
        <dbReference type="ARBA" id="ARBA00022670"/>
    </source>
</evidence>
<dbReference type="PANTHER" id="PTHR15910">
    <property type="entry name" value="ARCHAEMETZINCIN"/>
    <property type="match status" value="1"/>
</dbReference>
<keyword evidence="4" id="KW-0378">Hydrolase</keyword>